<dbReference type="Proteomes" id="UP000003490">
    <property type="component" value="Unassembled WGS sequence"/>
</dbReference>
<name>A7VP31_9FIRM</name>
<gene>
    <name evidence="1" type="ORF">CLOLEP_00307</name>
</gene>
<dbReference type="AlphaFoldDB" id="A7VP31"/>
<protein>
    <submittedName>
        <fullName evidence="1">Uncharacterized protein</fullName>
    </submittedName>
</protein>
<reference evidence="1 2" key="1">
    <citation type="submission" date="2007-08" db="EMBL/GenBank/DDBJ databases">
        <title>Draft genome sequence of Clostridium leptum (DSM 753).</title>
        <authorList>
            <person name="Sudarsanam P."/>
            <person name="Ley R."/>
            <person name="Guruge J."/>
            <person name="Turnbaugh P.J."/>
            <person name="Mahowald M."/>
            <person name="Liep D."/>
            <person name="Gordon J."/>
        </authorList>
    </citation>
    <scope>NUCLEOTIDE SEQUENCE [LARGE SCALE GENOMIC DNA]</scope>
    <source>
        <strain evidence="1 2">DSM 753</strain>
    </source>
</reference>
<organism evidence="1 2">
    <name type="scientific">[Clostridium] leptum DSM 753</name>
    <dbReference type="NCBI Taxonomy" id="428125"/>
    <lineage>
        <taxon>Bacteria</taxon>
        <taxon>Bacillati</taxon>
        <taxon>Bacillota</taxon>
        <taxon>Clostridia</taxon>
        <taxon>Eubacteriales</taxon>
        <taxon>Oscillospiraceae</taxon>
        <taxon>Oscillospiraceae incertae sedis</taxon>
    </lineage>
</organism>
<accession>A7VP31</accession>
<evidence type="ECO:0000313" key="2">
    <source>
        <dbReference type="Proteomes" id="UP000003490"/>
    </source>
</evidence>
<sequence>MGQAVDLKSENERVRRLPREPADFIAPNIFNGFQQNCALF</sequence>
<dbReference type="HOGENOM" id="CLU_3287409_0_0_9"/>
<evidence type="ECO:0000313" key="1">
    <source>
        <dbReference type="EMBL" id="EDO62911.1"/>
    </source>
</evidence>
<comment type="caution">
    <text evidence="1">The sequence shown here is derived from an EMBL/GenBank/DDBJ whole genome shotgun (WGS) entry which is preliminary data.</text>
</comment>
<proteinExistence type="predicted"/>
<dbReference type="EMBL" id="ABCB02000011">
    <property type="protein sequence ID" value="EDO62911.1"/>
    <property type="molecule type" value="Genomic_DNA"/>
</dbReference>
<reference evidence="1 2" key="2">
    <citation type="submission" date="2007-08" db="EMBL/GenBank/DDBJ databases">
        <authorList>
            <person name="Fulton L."/>
            <person name="Clifton S."/>
            <person name="Fulton B."/>
            <person name="Xu J."/>
            <person name="Minx P."/>
            <person name="Pepin K.H."/>
            <person name="Johnson M."/>
            <person name="Thiruvilangam P."/>
            <person name="Bhonagiri V."/>
            <person name="Nash W.E."/>
            <person name="Wang C."/>
            <person name="Mardis E.R."/>
            <person name="Wilson R.K."/>
        </authorList>
    </citation>
    <scope>NUCLEOTIDE SEQUENCE [LARGE SCALE GENOMIC DNA]</scope>
    <source>
        <strain evidence="1 2">DSM 753</strain>
    </source>
</reference>